<accession>A0ABN7T6A7</accession>
<dbReference type="EMBL" id="OU015567">
    <property type="protein sequence ID" value="CAG5113019.1"/>
    <property type="molecule type" value="Genomic_DNA"/>
</dbReference>
<feature type="region of interest" description="Disordered" evidence="2">
    <location>
        <begin position="263"/>
        <end position="282"/>
    </location>
</feature>
<name>A0ABN7T6A7_OIKDI</name>
<keyword evidence="4" id="KW-1185">Reference proteome</keyword>
<proteinExistence type="predicted"/>
<feature type="region of interest" description="Disordered" evidence="2">
    <location>
        <begin position="187"/>
        <end position="212"/>
    </location>
</feature>
<evidence type="ECO:0000313" key="3">
    <source>
        <dbReference type="EMBL" id="CAG5113019.1"/>
    </source>
</evidence>
<dbReference type="Proteomes" id="UP001158576">
    <property type="component" value="Chromosome 2"/>
</dbReference>
<reference evidence="3 4" key="1">
    <citation type="submission" date="2021-04" db="EMBL/GenBank/DDBJ databases">
        <authorList>
            <person name="Bliznina A."/>
        </authorList>
    </citation>
    <scope>NUCLEOTIDE SEQUENCE [LARGE SCALE GENOMIC DNA]</scope>
</reference>
<feature type="coiled-coil region" evidence="1">
    <location>
        <begin position="71"/>
        <end position="105"/>
    </location>
</feature>
<feature type="compositionally biased region" description="Low complexity" evidence="2">
    <location>
        <begin position="344"/>
        <end position="361"/>
    </location>
</feature>
<keyword evidence="1" id="KW-0175">Coiled coil</keyword>
<evidence type="ECO:0000313" key="4">
    <source>
        <dbReference type="Proteomes" id="UP001158576"/>
    </source>
</evidence>
<evidence type="ECO:0000256" key="2">
    <source>
        <dbReference type="SAM" id="MobiDB-lite"/>
    </source>
</evidence>
<evidence type="ECO:0000256" key="1">
    <source>
        <dbReference type="SAM" id="Coils"/>
    </source>
</evidence>
<protein>
    <submittedName>
        <fullName evidence="3">Oidioi.mRNA.OKI2018_I69.chr2.g7170.t1.cds</fullName>
    </submittedName>
</protein>
<sequence>MPTFRVALHQQTSCLNSSDSQGLDAKFIIPFGRPYTTIYQEIFNNTFCFSTKEAYHEIKEKSYFAKYCQLLSEKESVIKENEKEIEKLKNQNERHGSENRNHCRKIIEFYRREETLKNEIRELQDIDATHLMELSALNGKAIQREKRLNDEVFHLLSIERQQEKTIQEFSGKCAALRNEIKNLQQSISRKTNKNTELSKKLESEKKSTRDASQKIKEYHQLVQVLEDECHQARETNLQLLAEIKEENSKLKKENQGLSRALTRKHQQLESANSELEISAKRQKESEDEIASLMQLLQKNQNDEVFEAPLSRDPLQRKKKLHQHLPAALSGSSHWLSADQRLCHSQNSDNPTPSSSTPNIQQAKSEIS</sequence>
<organism evidence="3 4">
    <name type="scientific">Oikopleura dioica</name>
    <name type="common">Tunicate</name>
    <dbReference type="NCBI Taxonomy" id="34765"/>
    <lineage>
        <taxon>Eukaryota</taxon>
        <taxon>Metazoa</taxon>
        <taxon>Chordata</taxon>
        <taxon>Tunicata</taxon>
        <taxon>Appendicularia</taxon>
        <taxon>Copelata</taxon>
        <taxon>Oikopleuridae</taxon>
        <taxon>Oikopleura</taxon>
    </lineage>
</organism>
<feature type="compositionally biased region" description="Basic and acidic residues" evidence="2">
    <location>
        <begin position="196"/>
        <end position="212"/>
    </location>
</feature>
<gene>
    <name evidence="3" type="ORF">OKIOD_LOCUS15935</name>
</gene>
<feature type="region of interest" description="Disordered" evidence="2">
    <location>
        <begin position="338"/>
        <end position="367"/>
    </location>
</feature>